<accession>A0A1J4NV65</accession>
<dbReference type="PANTHER" id="PTHR43211">
    <property type="entry name" value="FUMARYLACETOACETATE HYDROLASE"/>
    <property type="match status" value="1"/>
</dbReference>
<dbReference type="Proteomes" id="UP000034196">
    <property type="component" value="Unassembled WGS sequence"/>
</dbReference>
<evidence type="ECO:0000313" key="3">
    <source>
        <dbReference type="Proteomes" id="UP000034196"/>
    </source>
</evidence>
<evidence type="ECO:0000313" key="2">
    <source>
        <dbReference type="EMBL" id="OIJ65022.1"/>
    </source>
</evidence>
<dbReference type="EMBL" id="LAVA02000066">
    <property type="protein sequence ID" value="OIJ65022.1"/>
    <property type="molecule type" value="Genomic_DNA"/>
</dbReference>
<gene>
    <name evidence="2" type="ORF">WN71_025820</name>
</gene>
<keyword evidence="3" id="KW-1185">Reference proteome</keyword>
<comment type="caution">
    <text evidence="2">The sequence shown here is derived from an EMBL/GenBank/DDBJ whole genome shotgun (WGS) entry which is preliminary data.</text>
</comment>
<dbReference type="InterPro" id="IPR036663">
    <property type="entry name" value="Fumarylacetoacetase_C_sf"/>
</dbReference>
<dbReference type="AlphaFoldDB" id="A0A1J4NV65"/>
<dbReference type="Pfam" id="PF01557">
    <property type="entry name" value="FAA_hydrolase"/>
    <property type="match status" value="1"/>
</dbReference>
<dbReference type="GO" id="GO:0003824">
    <property type="term" value="F:catalytic activity"/>
    <property type="evidence" value="ECO:0007669"/>
    <property type="project" value="InterPro"/>
</dbReference>
<dbReference type="STRING" id="1428628.WN71_025820"/>
<dbReference type="SUPFAM" id="SSF56529">
    <property type="entry name" value="FAH"/>
    <property type="match status" value="1"/>
</dbReference>
<proteinExistence type="predicted"/>
<dbReference type="InterPro" id="IPR011234">
    <property type="entry name" value="Fumarylacetoacetase-like_C"/>
</dbReference>
<organism evidence="2 3">
    <name type="scientific">Streptomyces mangrovisoli</name>
    <dbReference type="NCBI Taxonomy" id="1428628"/>
    <lineage>
        <taxon>Bacteria</taxon>
        <taxon>Bacillati</taxon>
        <taxon>Actinomycetota</taxon>
        <taxon>Actinomycetes</taxon>
        <taxon>Kitasatosporales</taxon>
        <taxon>Streptomycetaceae</taxon>
        <taxon>Streptomyces</taxon>
    </lineage>
</organism>
<feature type="domain" description="Fumarylacetoacetase-like C-terminal" evidence="1">
    <location>
        <begin position="81"/>
        <end position="305"/>
    </location>
</feature>
<name>A0A1J4NV65_9ACTN</name>
<reference evidence="2" key="1">
    <citation type="submission" date="2016-10" db="EMBL/GenBank/DDBJ databases">
        <title>Genome sequence of Streptomyces mangrovisoli MUSC 149.</title>
        <authorList>
            <person name="Lee L.-H."/>
            <person name="Ser H.-L."/>
        </authorList>
    </citation>
    <scope>NUCLEOTIDE SEQUENCE [LARGE SCALE GENOMIC DNA]</scope>
    <source>
        <strain evidence="2">MUSC 149</strain>
    </source>
</reference>
<dbReference type="OrthoDB" id="3766879at2"/>
<dbReference type="PANTHER" id="PTHR43211:SF1">
    <property type="entry name" value="BLL6422 PROTEIN"/>
    <property type="match status" value="1"/>
</dbReference>
<evidence type="ECO:0000259" key="1">
    <source>
        <dbReference type="Pfam" id="PF01557"/>
    </source>
</evidence>
<dbReference type="Gene3D" id="3.90.850.10">
    <property type="entry name" value="Fumarylacetoacetase-like, C-terminal domain"/>
    <property type="match status" value="1"/>
</dbReference>
<dbReference type="RefSeq" id="WP_046585679.1">
    <property type="nucleotide sequence ID" value="NZ_LAVA02000066.1"/>
</dbReference>
<protein>
    <submittedName>
        <fullName evidence="2">Hydroxylase</fullName>
    </submittedName>
</protein>
<sequence>MKLAAFRLTDEPDGTRHVGLVADEGPGWTLRPLPGVDDLTALLAAPAAERAAVAAGAARTEVLHPSDVVLLPPVHPVAMRDFLTFEAHVDGMERGMGNPGPPAEWYDAPVFLFMAPHAVTGPYDDVPMPPDTERLDFELEIAAVICRDARDVTPDQARDAIGGYCVMNDWSARDVQGREMKLKLGPSKGKDFATTIGPWVVTPDELDAHRDVDGFLDLAMSVVVNGEPVGADRSGHMGWSFEQLVSHASRASCVRAGEVLASGTCASGSLAESWGRAGAFVPPPLQVGDVVEMTIEGLGTLRNRVAAPNKSVAAVAPARRRPRTEVSS</sequence>